<protein>
    <submittedName>
        <fullName evidence="1">Uncharacterized protein</fullName>
    </submittedName>
</protein>
<proteinExistence type="predicted"/>
<organism evidence="1 2">
    <name type="scientific">Psychracetigena formicireducens</name>
    <dbReference type="NCBI Taxonomy" id="2986056"/>
    <lineage>
        <taxon>Bacteria</taxon>
        <taxon>Bacillati</taxon>
        <taxon>Candidatus Lithacetigenota</taxon>
        <taxon>Candidatus Psychracetigena</taxon>
    </lineage>
</organism>
<reference evidence="1 2" key="1">
    <citation type="journal article" date="2021" name="bioRxiv">
        <title>Unique metabolic strategies in Hadean analogues reveal hints for primordial physiology.</title>
        <authorList>
            <person name="Nobu M.K."/>
            <person name="Nakai R."/>
            <person name="Tamazawa S."/>
            <person name="Mori H."/>
            <person name="Toyoda A."/>
            <person name="Ijiri A."/>
            <person name="Suzuki S."/>
            <person name="Kurokawa K."/>
            <person name="Kamagata Y."/>
            <person name="Tamaki H."/>
        </authorList>
    </citation>
    <scope>NUCLEOTIDE SEQUENCE [LARGE SCALE GENOMIC DNA]</scope>
    <source>
        <strain evidence="1">BS525</strain>
    </source>
</reference>
<sequence length="67" mass="7326">MAVRVKYIGALSAVSINPTCYIKMPEEGGAITRGDEIEVTNEAWEGLKDSGNWKEIITIKNKKGGDE</sequence>
<evidence type="ECO:0000313" key="2">
    <source>
        <dbReference type="Proteomes" id="UP000811545"/>
    </source>
</evidence>
<accession>A0A9E2F5Q5</accession>
<comment type="caution">
    <text evidence="1">The sequence shown here is derived from an EMBL/GenBank/DDBJ whole genome shotgun (WGS) entry which is preliminary data.</text>
</comment>
<gene>
    <name evidence="1" type="ORF">DDT42_00442</name>
</gene>
<dbReference type="EMBL" id="QLTW01000013">
    <property type="protein sequence ID" value="MBT9144600.1"/>
    <property type="molecule type" value="Genomic_DNA"/>
</dbReference>
<dbReference type="AlphaFoldDB" id="A0A9E2F5Q5"/>
<dbReference type="Proteomes" id="UP000811545">
    <property type="component" value="Unassembled WGS sequence"/>
</dbReference>
<evidence type="ECO:0000313" key="1">
    <source>
        <dbReference type="EMBL" id="MBT9144600.1"/>
    </source>
</evidence>
<name>A0A9E2F5Q5_PSYF1</name>